<evidence type="ECO:0000256" key="5">
    <source>
        <dbReference type="ARBA" id="ARBA00022989"/>
    </source>
</evidence>
<dbReference type="Proteomes" id="UP001216390">
    <property type="component" value="Chromosome"/>
</dbReference>
<protein>
    <submittedName>
        <fullName evidence="11">Cation:proton antiporter</fullName>
    </submittedName>
</protein>
<keyword evidence="5 9" id="KW-1133">Transmembrane helix</keyword>
<dbReference type="PANTHER" id="PTHR32507:SF8">
    <property type="entry name" value="CNH1P"/>
    <property type="match status" value="1"/>
</dbReference>
<sequence length="433" mass="44868">MESLDLDLALVALLVVGFGLVSARAARSLVSGPMAFVAFGILIGGEGLDLLGVEVDAAILEVLAEVTLALVLFTDATRIDLREARKDASLPGRLLGIGMPLTIAAGLGVGLLLLTDLRVWEAALLAAILAPTDAALGQAVVTDRSIPVRIRQSLNVESGLNDGIAAPVVTVCLALAAVEIDSGSAGTWVRFGLEQIGFGLAVGVTTGALGGWLLRTCSARGWVTGTFRQLSTMALALVAYGFAGAAGGNGFIAAFTAGIAFGFVARGLTDEIEDFAEDEGQLLTLLTFLFFGASLAGPALGDITWRIVAYAVLSLTLVRAVPVALSQLGAGLRRETVALMAWFGPRGLASIAFVLMVLEEADLPGTETIRLTVTCTVLLSVVAHGVSARPLARAYGRRMAAAQRHDEEMPEHRPSPDLPTRAGAAPPPARADR</sequence>
<keyword evidence="3" id="KW-0050">Antiport</keyword>
<name>A0AAE9Y611_9ACTN</name>
<evidence type="ECO:0000259" key="10">
    <source>
        <dbReference type="Pfam" id="PF00999"/>
    </source>
</evidence>
<keyword evidence="4 9" id="KW-0812">Transmembrane</keyword>
<dbReference type="InterPro" id="IPR006153">
    <property type="entry name" value="Cation/H_exchanger_TM"/>
</dbReference>
<dbReference type="KEGG" id="ima:PO878_00325"/>
<evidence type="ECO:0000256" key="9">
    <source>
        <dbReference type="SAM" id="Phobius"/>
    </source>
</evidence>
<feature type="transmembrane region" description="Helical" evidence="9">
    <location>
        <begin position="337"/>
        <end position="357"/>
    </location>
</feature>
<dbReference type="GO" id="GO:0005886">
    <property type="term" value="C:plasma membrane"/>
    <property type="evidence" value="ECO:0007669"/>
    <property type="project" value="UniProtKB-SubCell"/>
</dbReference>
<feature type="transmembrane region" description="Helical" evidence="9">
    <location>
        <begin position="307"/>
        <end position="325"/>
    </location>
</feature>
<accession>A0AAE9Y611</accession>
<keyword evidence="12" id="KW-1185">Reference proteome</keyword>
<dbReference type="RefSeq" id="WP_272736689.1">
    <property type="nucleotide sequence ID" value="NZ_CP116942.1"/>
</dbReference>
<feature type="domain" description="Cation/H+ exchanger transmembrane" evidence="10">
    <location>
        <begin position="14"/>
        <end position="393"/>
    </location>
</feature>
<comment type="subcellular location">
    <subcellularLocation>
        <location evidence="1">Cell membrane</location>
        <topology evidence="1">Multi-pass membrane protein</topology>
    </subcellularLocation>
</comment>
<evidence type="ECO:0000256" key="4">
    <source>
        <dbReference type="ARBA" id="ARBA00022692"/>
    </source>
</evidence>
<feature type="transmembrane region" description="Helical" evidence="9">
    <location>
        <begin position="94"/>
        <end position="114"/>
    </location>
</feature>
<feature type="transmembrane region" description="Helical" evidence="9">
    <location>
        <begin position="196"/>
        <end position="214"/>
    </location>
</feature>
<feature type="transmembrane region" description="Helical" evidence="9">
    <location>
        <begin position="57"/>
        <end position="73"/>
    </location>
</feature>
<organism evidence="11 12">
    <name type="scientific">Iamia majanohamensis</name>
    <dbReference type="NCBI Taxonomy" id="467976"/>
    <lineage>
        <taxon>Bacteria</taxon>
        <taxon>Bacillati</taxon>
        <taxon>Actinomycetota</taxon>
        <taxon>Acidimicrobiia</taxon>
        <taxon>Acidimicrobiales</taxon>
        <taxon>Iamiaceae</taxon>
        <taxon>Iamia</taxon>
    </lineage>
</organism>
<evidence type="ECO:0000256" key="6">
    <source>
        <dbReference type="ARBA" id="ARBA00023065"/>
    </source>
</evidence>
<dbReference type="PANTHER" id="PTHR32507">
    <property type="entry name" value="NA(+)/H(+) ANTIPORTER 1"/>
    <property type="match status" value="1"/>
</dbReference>
<evidence type="ECO:0000256" key="8">
    <source>
        <dbReference type="SAM" id="MobiDB-lite"/>
    </source>
</evidence>
<evidence type="ECO:0000256" key="3">
    <source>
        <dbReference type="ARBA" id="ARBA00022449"/>
    </source>
</evidence>
<evidence type="ECO:0000313" key="12">
    <source>
        <dbReference type="Proteomes" id="UP001216390"/>
    </source>
</evidence>
<reference evidence="11" key="1">
    <citation type="submission" date="2023-01" db="EMBL/GenBank/DDBJ databases">
        <title>The diversity of Class Acidimicrobiia in South China Sea sediment environments and the proposal of Iamia marina sp. nov., a novel species of the genus Iamia.</title>
        <authorList>
            <person name="He Y."/>
            <person name="Tian X."/>
        </authorList>
    </citation>
    <scope>NUCLEOTIDE SEQUENCE</scope>
    <source>
        <strain evidence="11">DSM 19957</strain>
    </source>
</reference>
<dbReference type="GO" id="GO:0015297">
    <property type="term" value="F:antiporter activity"/>
    <property type="evidence" value="ECO:0007669"/>
    <property type="project" value="UniProtKB-KW"/>
</dbReference>
<evidence type="ECO:0000256" key="1">
    <source>
        <dbReference type="ARBA" id="ARBA00004651"/>
    </source>
</evidence>
<feature type="region of interest" description="Disordered" evidence="8">
    <location>
        <begin position="399"/>
        <end position="433"/>
    </location>
</feature>
<keyword evidence="2" id="KW-0813">Transport</keyword>
<dbReference type="Pfam" id="PF00999">
    <property type="entry name" value="Na_H_Exchanger"/>
    <property type="match status" value="1"/>
</dbReference>
<keyword evidence="6" id="KW-0406">Ion transport</keyword>
<proteinExistence type="predicted"/>
<gene>
    <name evidence="11" type="ORF">PO878_00325</name>
</gene>
<evidence type="ECO:0000256" key="7">
    <source>
        <dbReference type="ARBA" id="ARBA00023136"/>
    </source>
</evidence>
<dbReference type="EMBL" id="CP116942">
    <property type="protein sequence ID" value="WCO67167.1"/>
    <property type="molecule type" value="Genomic_DNA"/>
</dbReference>
<dbReference type="GO" id="GO:1902600">
    <property type="term" value="P:proton transmembrane transport"/>
    <property type="evidence" value="ECO:0007669"/>
    <property type="project" value="InterPro"/>
</dbReference>
<feature type="compositionally biased region" description="Basic and acidic residues" evidence="8">
    <location>
        <begin position="403"/>
        <end position="415"/>
    </location>
</feature>
<keyword evidence="7 9" id="KW-0472">Membrane</keyword>
<feature type="transmembrane region" description="Helical" evidence="9">
    <location>
        <begin position="369"/>
        <end position="388"/>
    </location>
</feature>
<dbReference type="AlphaFoldDB" id="A0AAE9Y611"/>
<evidence type="ECO:0000256" key="2">
    <source>
        <dbReference type="ARBA" id="ARBA00022448"/>
    </source>
</evidence>
<evidence type="ECO:0000313" key="11">
    <source>
        <dbReference type="EMBL" id="WCO67167.1"/>
    </source>
</evidence>